<proteinExistence type="predicted"/>
<dbReference type="AlphaFoldDB" id="A0A0C1MVY9"/>
<evidence type="ECO:0000313" key="1">
    <source>
        <dbReference type="EMBL" id="KIE06437.1"/>
    </source>
</evidence>
<dbReference type="EMBL" id="JHEG02000066">
    <property type="protein sequence ID" value="KIE06437.1"/>
    <property type="molecule type" value="Genomic_DNA"/>
</dbReference>
<gene>
    <name evidence="1" type="ORF">DA73_0245260</name>
</gene>
<comment type="caution">
    <text evidence="1">The sequence shown here is derived from an EMBL/GenBank/DDBJ whole genome shotgun (WGS) entry which is preliminary data.</text>
</comment>
<protein>
    <submittedName>
        <fullName evidence="1">Uncharacterized protein</fullName>
    </submittedName>
</protein>
<reference evidence="1" key="1">
    <citation type="journal article" date="2015" name="Genome Announc.">
        <title>Draft Genome Sequence of Tolypothrix boutellei Strain VB521301.</title>
        <authorList>
            <person name="Chandrababunaidu M.M."/>
            <person name="Singh D."/>
            <person name="Sen D."/>
            <person name="Bhan S."/>
            <person name="Das S."/>
            <person name="Gupta A."/>
            <person name="Adhikary S.P."/>
            <person name="Tripathy S."/>
        </authorList>
    </citation>
    <scope>NUCLEOTIDE SEQUENCE</scope>
    <source>
        <strain evidence="1">VB521301</strain>
    </source>
</reference>
<sequence>MGEIGVAGGALLRAVGEHGIDIGAVEQGLVGLGVVALDALHQLVLTHHGKRITGANSFY</sequence>
<name>A0A0C1MVY9_9CYAN</name>
<accession>A0A0C1MVY9</accession>
<organism evidence="1">
    <name type="scientific">Tolypothrix bouteillei VB521301</name>
    <dbReference type="NCBI Taxonomy" id="1479485"/>
    <lineage>
        <taxon>Bacteria</taxon>
        <taxon>Bacillati</taxon>
        <taxon>Cyanobacteriota</taxon>
        <taxon>Cyanophyceae</taxon>
        <taxon>Nostocales</taxon>
        <taxon>Tolypothrichaceae</taxon>
        <taxon>Tolypothrix</taxon>
    </lineage>
</organism>